<protein>
    <submittedName>
        <fullName evidence="1">Uncharacterized protein</fullName>
    </submittedName>
</protein>
<organism evidence="1 2">
    <name type="scientific">Stenotrophomonas rhizophila</name>
    <dbReference type="NCBI Taxonomy" id="216778"/>
    <lineage>
        <taxon>Bacteria</taxon>
        <taxon>Pseudomonadati</taxon>
        <taxon>Pseudomonadota</taxon>
        <taxon>Gammaproteobacteria</taxon>
        <taxon>Lysobacterales</taxon>
        <taxon>Lysobacteraceae</taxon>
        <taxon>Stenotrophomonas</taxon>
    </lineage>
</organism>
<evidence type="ECO:0000313" key="2">
    <source>
        <dbReference type="Proteomes" id="UP001226084"/>
    </source>
</evidence>
<dbReference type="AlphaFoldDB" id="A0AAP5AK20"/>
<proteinExistence type="predicted"/>
<comment type="caution">
    <text evidence="1">The sequence shown here is derived from an EMBL/GenBank/DDBJ whole genome shotgun (WGS) entry which is preliminary data.</text>
</comment>
<accession>A0AAP5AK20</accession>
<gene>
    <name evidence="1" type="ORF">QE424_002745</name>
</gene>
<sequence length="108" mass="11714">MSRRVLMRAKMEDTLRANFQAAAARNFLPAATVLRQLMQAYVAVQGAPADSVAGRLGNAVPVAAEAVARLTRPLHVQRDERDVEALFQRQCQWKDSVFGGVSGGNPHG</sequence>
<name>A0AAP5AK20_9GAMM</name>
<dbReference type="EMBL" id="JAUTAS010000001">
    <property type="protein sequence ID" value="MDQ1109586.1"/>
    <property type="molecule type" value="Genomic_DNA"/>
</dbReference>
<reference evidence="1" key="1">
    <citation type="submission" date="2023-07" db="EMBL/GenBank/DDBJ databases">
        <title>Functional and genomic diversity of the sorghum phyllosphere microbiome.</title>
        <authorList>
            <person name="Shade A."/>
        </authorList>
    </citation>
    <scope>NUCLEOTIDE SEQUENCE</scope>
    <source>
        <strain evidence="1">SORGH_AS_0457</strain>
    </source>
</reference>
<evidence type="ECO:0000313" key="1">
    <source>
        <dbReference type="EMBL" id="MDQ1109586.1"/>
    </source>
</evidence>
<dbReference type="Proteomes" id="UP001226084">
    <property type="component" value="Unassembled WGS sequence"/>
</dbReference>